<name>A0A7C9QS86_9PROT</name>
<evidence type="ECO:0000313" key="1">
    <source>
        <dbReference type="EMBL" id="NFV79323.1"/>
    </source>
</evidence>
<protein>
    <recommendedName>
        <fullName evidence="3">Nucleotidyl transferase AbiEii/AbiGii toxin family protein</fullName>
    </recommendedName>
</protein>
<organism evidence="1 2">
    <name type="scientific">Magnetospirillum aberrantis SpK</name>
    <dbReference type="NCBI Taxonomy" id="908842"/>
    <lineage>
        <taxon>Bacteria</taxon>
        <taxon>Pseudomonadati</taxon>
        <taxon>Pseudomonadota</taxon>
        <taxon>Alphaproteobacteria</taxon>
        <taxon>Rhodospirillales</taxon>
        <taxon>Rhodospirillaceae</taxon>
        <taxon>Magnetospirillum</taxon>
    </lineage>
</organism>
<evidence type="ECO:0008006" key="3">
    <source>
        <dbReference type="Google" id="ProtNLM"/>
    </source>
</evidence>
<reference evidence="1 2" key="1">
    <citation type="submission" date="2020-02" db="EMBL/GenBank/DDBJ databases">
        <authorList>
            <person name="Dziuba M."/>
            <person name="Kuznetsov B."/>
            <person name="Mardanov A."/>
            <person name="Ravin N."/>
            <person name="Grouzdev D."/>
        </authorList>
    </citation>
    <scope>NUCLEOTIDE SEQUENCE [LARGE SCALE GENOMIC DNA]</scope>
    <source>
        <strain evidence="1 2">SpK</strain>
    </source>
</reference>
<proteinExistence type="predicted"/>
<comment type="caution">
    <text evidence="1">The sequence shown here is derived from an EMBL/GenBank/DDBJ whole genome shotgun (WGS) entry which is preliminary data.</text>
</comment>
<dbReference type="RefSeq" id="WP_163675489.1">
    <property type="nucleotide sequence ID" value="NZ_JAAIYP010000026.1"/>
</dbReference>
<evidence type="ECO:0000313" key="2">
    <source>
        <dbReference type="Proteomes" id="UP000480684"/>
    </source>
</evidence>
<keyword evidence="2" id="KW-1185">Reference proteome</keyword>
<dbReference type="AlphaFoldDB" id="A0A7C9QS86"/>
<gene>
    <name evidence="1" type="ORF">G4223_04275</name>
</gene>
<dbReference type="EMBL" id="JAAIYP010000026">
    <property type="protein sequence ID" value="NFV79323.1"/>
    <property type="molecule type" value="Genomic_DNA"/>
</dbReference>
<accession>A0A7C9QS86</accession>
<sequence length="296" mass="33143">MPLDDLQKAVLTVLLPNRTPKSVFAGGSVLNRHAFRLSDDQDIFHAEDVDVLEIYERDVLTLQAAGYSVEVTKRYEGFIEAIVGAEDAGWTKVQWVEAGSWTFFTPVPDPEYGYRLHIADLAINKTLAAGGRREVRDFVDLFLIHRHVMPLWQAIWAAPGKDENWSPLSLAEQITRKNNFHQEDLDEAIDSLMDLSMAEIGATIKEAIEEAREVFQTLPDETAGCLLIDGSGRLVDDFQRFGQPDVQLLRPKRGGTWPSGPDIDHTLIEGLVERFGRDGAKLLEADEEASNDFPGR</sequence>
<dbReference type="Proteomes" id="UP000480684">
    <property type="component" value="Unassembled WGS sequence"/>
</dbReference>